<dbReference type="Proteomes" id="UP001501468">
    <property type="component" value="Unassembled WGS sequence"/>
</dbReference>
<protein>
    <submittedName>
        <fullName evidence="1">Uncharacterized protein</fullName>
    </submittedName>
</protein>
<sequence length="67" mass="6959">MATHAERAVDVHCTGALEGGREQVENPIAHDGDVASLRRSSIAHVRPSHAGAAGGPLLVHLWCTGLV</sequence>
<evidence type="ECO:0000313" key="2">
    <source>
        <dbReference type="Proteomes" id="UP001501468"/>
    </source>
</evidence>
<organism evidence="1 2">
    <name type="scientific">Terrabacter ginsenosidimutans</name>
    <dbReference type="NCBI Taxonomy" id="490575"/>
    <lineage>
        <taxon>Bacteria</taxon>
        <taxon>Bacillati</taxon>
        <taxon>Actinomycetota</taxon>
        <taxon>Actinomycetes</taxon>
        <taxon>Micrococcales</taxon>
        <taxon>Intrasporangiaceae</taxon>
        <taxon>Terrabacter</taxon>
    </lineage>
</organism>
<comment type="caution">
    <text evidence="1">The sequence shown here is derived from an EMBL/GenBank/DDBJ whole genome shotgun (WGS) entry which is preliminary data.</text>
</comment>
<name>A0ABP7EJ01_9MICO</name>
<accession>A0ABP7EJ01</accession>
<evidence type="ECO:0000313" key="1">
    <source>
        <dbReference type="EMBL" id="GAA3719623.1"/>
    </source>
</evidence>
<keyword evidence="2" id="KW-1185">Reference proteome</keyword>
<gene>
    <name evidence="1" type="ORF">GCM10022399_40040</name>
</gene>
<dbReference type="EMBL" id="BAABDC010000010">
    <property type="protein sequence ID" value="GAA3719623.1"/>
    <property type="molecule type" value="Genomic_DNA"/>
</dbReference>
<reference evidence="2" key="1">
    <citation type="journal article" date="2019" name="Int. J. Syst. Evol. Microbiol.">
        <title>The Global Catalogue of Microorganisms (GCM) 10K type strain sequencing project: providing services to taxonomists for standard genome sequencing and annotation.</title>
        <authorList>
            <consortium name="The Broad Institute Genomics Platform"/>
            <consortium name="The Broad Institute Genome Sequencing Center for Infectious Disease"/>
            <person name="Wu L."/>
            <person name="Ma J."/>
        </authorList>
    </citation>
    <scope>NUCLEOTIDE SEQUENCE [LARGE SCALE GENOMIC DNA]</scope>
    <source>
        <strain evidence="2">JCM 17125</strain>
    </source>
</reference>
<proteinExistence type="predicted"/>